<comment type="caution">
    <text evidence="2">The sequence shown here is derived from an EMBL/GenBank/DDBJ whole genome shotgun (WGS) entry which is preliminary data.</text>
</comment>
<organism evidence="2 3">
    <name type="scientific">Vibrio paucivorans</name>
    <dbReference type="NCBI Taxonomy" id="2829489"/>
    <lineage>
        <taxon>Bacteria</taxon>
        <taxon>Pseudomonadati</taxon>
        <taxon>Pseudomonadota</taxon>
        <taxon>Gammaproteobacteria</taxon>
        <taxon>Vibrionales</taxon>
        <taxon>Vibrionaceae</taxon>
        <taxon>Vibrio</taxon>
    </lineage>
</organism>
<evidence type="ECO:0000313" key="3">
    <source>
        <dbReference type="Proteomes" id="UP001155586"/>
    </source>
</evidence>
<keyword evidence="1" id="KW-0732">Signal</keyword>
<gene>
    <name evidence="2" type="ORF">MD483_16155</name>
</gene>
<keyword evidence="3" id="KW-1185">Reference proteome</keyword>
<reference evidence="2" key="1">
    <citation type="submission" date="2022-02" db="EMBL/GenBank/DDBJ databases">
        <title>Vibrio sp. nov., a new bacterium isolated from Bohai sea, China.</title>
        <authorList>
            <person name="Yuan Y."/>
        </authorList>
    </citation>
    <scope>NUCLEOTIDE SEQUENCE</scope>
    <source>
        <strain evidence="2">DBSS07</strain>
    </source>
</reference>
<sequence length="148" mass="17107">MKKWLFLICIVTFSVHSAPIKLQASCNLEAPNSVNYFSITFQANGTARVEVNSNQIYVIAKEVKAENYSEFFYQSVDTVGRAGAYLNWNGFSTKHPMFTLERVNERDFVIHWKGFWDRETVKYTWNEIGSKGPDLYSESSVLQNCAYY</sequence>
<dbReference type="EMBL" id="JAKRRX010000108">
    <property type="protein sequence ID" value="MCW8335352.1"/>
    <property type="molecule type" value="Genomic_DNA"/>
</dbReference>
<evidence type="ECO:0000256" key="1">
    <source>
        <dbReference type="SAM" id="SignalP"/>
    </source>
</evidence>
<feature type="chain" id="PRO_5040939268" evidence="1">
    <location>
        <begin position="18"/>
        <end position="148"/>
    </location>
</feature>
<dbReference type="AlphaFoldDB" id="A0A9X3HTQ8"/>
<feature type="signal peptide" evidence="1">
    <location>
        <begin position="1"/>
        <end position="17"/>
    </location>
</feature>
<name>A0A9X3HTQ8_9VIBR</name>
<dbReference type="RefSeq" id="WP_265688548.1">
    <property type="nucleotide sequence ID" value="NZ_JAKRRX010000108.1"/>
</dbReference>
<accession>A0A9X3HTQ8</accession>
<proteinExistence type="predicted"/>
<evidence type="ECO:0000313" key="2">
    <source>
        <dbReference type="EMBL" id="MCW8335352.1"/>
    </source>
</evidence>
<dbReference type="Proteomes" id="UP001155586">
    <property type="component" value="Unassembled WGS sequence"/>
</dbReference>
<protein>
    <submittedName>
        <fullName evidence="2">Uncharacterized protein</fullName>
    </submittedName>
</protein>